<accession>A0A9J5XV10</accession>
<evidence type="ECO:0000313" key="3">
    <source>
        <dbReference type="Proteomes" id="UP000824120"/>
    </source>
</evidence>
<evidence type="ECO:0000256" key="1">
    <source>
        <dbReference type="SAM" id="MobiDB-lite"/>
    </source>
</evidence>
<keyword evidence="3" id="KW-1185">Reference proteome</keyword>
<dbReference type="Proteomes" id="UP000824120">
    <property type="component" value="Chromosome 8"/>
</dbReference>
<dbReference type="AlphaFoldDB" id="A0A9J5XV10"/>
<name>A0A9J5XV10_SOLCO</name>
<proteinExistence type="predicted"/>
<sequence>MESFGPDGQTGPFPSFGDSEFRSDCYKKISRTSVKTLAIEPVGRDGSIKIFVIELVDINSPWILGDPEF</sequence>
<dbReference type="EMBL" id="JACXVP010000008">
    <property type="protein sequence ID" value="KAG5591677.1"/>
    <property type="molecule type" value="Genomic_DNA"/>
</dbReference>
<gene>
    <name evidence="2" type="ORF">H5410_042191</name>
</gene>
<evidence type="ECO:0000313" key="2">
    <source>
        <dbReference type="EMBL" id="KAG5591677.1"/>
    </source>
</evidence>
<protein>
    <submittedName>
        <fullName evidence="2">Uncharacterized protein</fullName>
    </submittedName>
</protein>
<reference evidence="2 3" key="1">
    <citation type="submission" date="2020-09" db="EMBL/GenBank/DDBJ databases">
        <title>De no assembly of potato wild relative species, Solanum commersonii.</title>
        <authorList>
            <person name="Cho K."/>
        </authorList>
    </citation>
    <scope>NUCLEOTIDE SEQUENCE [LARGE SCALE GENOMIC DNA]</scope>
    <source>
        <strain evidence="2">LZ3.2</strain>
        <tissue evidence="2">Leaf</tissue>
    </source>
</reference>
<comment type="caution">
    <text evidence="2">The sequence shown here is derived from an EMBL/GenBank/DDBJ whole genome shotgun (WGS) entry which is preliminary data.</text>
</comment>
<feature type="region of interest" description="Disordered" evidence="1">
    <location>
        <begin position="1"/>
        <end position="20"/>
    </location>
</feature>
<organism evidence="2 3">
    <name type="scientific">Solanum commersonii</name>
    <name type="common">Commerson's wild potato</name>
    <name type="synonym">Commerson's nightshade</name>
    <dbReference type="NCBI Taxonomy" id="4109"/>
    <lineage>
        <taxon>Eukaryota</taxon>
        <taxon>Viridiplantae</taxon>
        <taxon>Streptophyta</taxon>
        <taxon>Embryophyta</taxon>
        <taxon>Tracheophyta</taxon>
        <taxon>Spermatophyta</taxon>
        <taxon>Magnoliopsida</taxon>
        <taxon>eudicotyledons</taxon>
        <taxon>Gunneridae</taxon>
        <taxon>Pentapetalae</taxon>
        <taxon>asterids</taxon>
        <taxon>lamiids</taxon>
        <taxon>Solanales</taxon>
        <taxon>Solanaceae</taxon>
        <taxon>Solanoideae</taxon>
        <taxon>Solaneae</taxon>
        <taxon>Solanum</taxon>
    </lineage>
</organism>